<feature type="compositionally biased region" description="Low complexity" evidence="4">
    <location>
        <begin position="171"/>
        <end position="183"/>
    </location>
</feature>
<proteinExistence type="predicted"/>
<keyword evidence="3" id="KW-0175">Coiled coil</keyword>
<name>U4LE63_PYROM</name>
<evidence type="ECO:0000256" key="3">
    <source>
        <dbReference type="SAM" id="Coils"/>
    </source>
</evidence>
<reference evidence="5 6" key="1">
    <citation type="journal article" date="2013" name="PLoS Genet.">
        <title>The genome and development-dependent transcriptomes of Pyronema confluens: a window into fungal evolution.</title>
        <authorList>
            <person name="Traeger S."/>
            <person name="Altegoer F."/>
            <person name="Freitag M."/>
            <person name="Gabaldon T."/>
            <person name="Kempken F."/>
            <person name="Kumar A."/>
            <person name="Marcet-Houben M."/>
            <person name="Poggeler S."/>
            <person name="Stajich J.E."/>
            <person name="Nowrousian M."/>
        </authorList>
    </citation>
    <scope>NUCLEOTIDE SEQUENCE [LARGE SCALE GENOMIC DNA]</scope>
    <source>
        <strain evidence="6">CBS 100304</strain>
        <tissue evidence="5">Vegetative mycelium</tissue>
    </source>
</reference>
<organism evidence="5 6">
    <name type="scientific">Pyronema omphalodes (strain CBS 100304)</name>
    <name type="common">Pyronema confluens</name>
    <dbReference type="NCBI Taxonomy" id="1076935"/>
    <lineage>
        <taxon>Eukaryota</taxon>
        <taxon>Fungi</taxon>
        <taxon>Dikarya</taxon>
        <taxon>Ascomycota</taxon>
        <taxon>Pezizomycotina</taxon>
        <taxon>Pezizomycetes</taxon>
        <taxon>Pezizales</taxon>
        <taxon>Pyronemataceae</taxon>
        <taxon>Pyronema</taxon>
    </lineage>
</organism>
<dbReference type="EMBL" id="HF935427">
    <property type="protein sequence ID" value="CCX30163.1"/>
    <property type="molecule type" value="Genomic_DNA"/>
</dbReference>
<evidence type="ECO:0000256" key="4">
    <source>
        <dbReference type="SAM" id="MobiDB-lite"/>
    </source>
</evidence>
<dbReference type="Gene3D" id="1.10.287.1490">
    <property type="match status" value="1"/>
</dbReference>
<sequence>MTSKYAALPDLDSSQDVYETPDLASDITTLPDDDHPLSHDIDSSHLVPSAAADRFRNSRVDATHADFSDRLTAKRASYAVSSEVESSSETTSARLARLQREIEELRADIALGEGEDEETKEGERRGVEELATALEGLNRGDGAQERLARKMVASLGAVGRVKKTADETGEATEATGEATAQPTEADKIVEKGRSAEYTVTYAPAYKASHTLGRVADFDHRLALLEKALGLSASTLDATPLSPAMLPQLDELSRQLAVLSQSTTSSLDSASRRVKQLTQDTEKLAEARKAAKAAVADDPMENEEMLGKINALYGVLPAIEGMRPLLPAMLERLRSLRAIHADAGRASETIRQMEERIEENEAEIQKWTEALVNMEGVVKENRGQVEENVKMVEGWVKEIEEKMKRLG</sequence>
<dbReference type="GO" id="GO:0007017">
    <property type="term" value="P:microtubule-based process"/>
    <property type="evidence" value="ECO:0007669"/>
    <property type="project" value="InterPro"/>
</dbReference>
<feature type="coiled-coil region" evidence="3">
    <location>
        <begin position="342"/>
        <end position="376"/>
    </location>
</feature>
<dbReference type="OrthoDB" id="4977at2759"/>
<feature type="coiled-coil region" evidence="3">
    <location>
        <begin position="88"/>
        <end position="115"/>
    </location>
</feature>
<keyword evidence="2" id="KW-0963">Cytoplasm</keyword>
<dbReference type="eggNOG" id="KOG3958">
    <property type="taxonomic scope" value="Eukaryota"/>
</dbReference>
<keyword evidence="6" id="KW-1185">Reference proteome</keyword>
<evidence type="ECO:0000256" key="2">
    <source>
        <dbReference type="ARBA" id="ARBA00022490"/>
    </source>
</evidence>
<evidence type="ECO:0000313" key="5">
    <source>
        <dbReference type="EMBL" id="CCX30163.1"/>
    </source>
</evidence>
<evidence type="ECO:0000256" key="1">
    <source>
        <dbReference type="ARBA" id="ARBA00004496"/>
    </source>
</evidence>
<feature type="compositionally biased region" description="Basic and acidic residues" evidence="4">
    <location>
        <begin position="32"/>
        <end position="43"/>
    </location>
</feature>
<feature type="region of interest" description="Disordered" evidence="4">
    <location>
        <begin position="163"/>
        <end position="184"/>
    </location>
</feature>
<dbReference type="InterPro" id="IPR028133">
    <property type="entry name" value="Dynamitin"/>
</dbReference>
<dbReference type="Pfam" id="PF04912">
    <property type="entry name" value="Dynamitin"/>
    <property type="match status" value="1"/>
</dbReference>
<dbReference type="GO" id="GO:0005869">
    <property type="term" value="C:dynactin complex"/>
    <property type="evidence" value="ECO:0007669"/>
    <property type="project" value="InterPro"/>
</dbReference>
<accession>U4LE63</accession>
<evidence type="ECO:0000313" key="6">
    <source>
        <dbReference type="Proteomes" id="UP000018144"/>
    </source>
</evidence>
<feature type="region of interest" description="Disordered" evidence="4">
    <location>
        <begin position="24"/>
        <end position="43"/>
    </location>
</feature>
<feature type="coiled-coil region" evidence="3">
    <location>
        <begin position="266"/>
        <end position="293"/>
    </location>
</feature>
<gene>
    <name evidence="5" type="ORF">PCON_08265</name>
</gene>
<dbReference type="Proteomes" id="UP000018144">
    <property type="component" value="Unassembled WGS sequence"/>
</dbReference>
<dbReference type="PANTHER" id="PTHR15346">
    <property type="entry name" value="DYNACTIN SUBUNIT"/>
    <property type="match status" value="1"/>
</dbReference>
<dbReference type="OMA" id="SDMDIQP"/>
<dbReference type="STRING" id="1076935.U4LE63"/>
<dbReference type="AlphaFoldDB" id="U4LE63"/>
<comment type="subcellular location">
    <subcellularLocation>
        <location evidence="1">Cytoplasm</location>
    </subcellularLocation>
</comment>
<dbReference type="GO" id="GO:0005737">
    <property type="term" value="C:cytoplasm"/>
    <property type="evidence" value="ECO:0007669"/>
    <property type="project" value="UniProtKB-SubCell"/>
</dbReference>
<protein>
    <submittedName>
        <fullName evidence="5">Similar to Dynactin subunit 2-A acc. no. Q66J30</fullName>
    </submittedName>
</protein>